<feature type="compositionally biased region" description="Basic residues" evidence="1">
    <location>
        <begin position="1"/>
        <end position="10"/>
    </location>
</feature>
<dbReference type="EMBL" id="QOIL01000043">
    <property type="protein sequence ID" value="RCG17280.1"/>
    <property type="molecule type" value="Genomic_DNA"/>
</dbReference>
<feature type="region of interest" description="Disordered" evidence="1">
    <location>
        <begin position="40"/>
        <end position="60"/>
    </location>
</feature>
<organism evidence="2 3">
    <name type="scientific">Sphaerisporangium album</name>
    <dbReference type="NCBI Taxonomy" id="509200"/>
    <lineage>
        <taxon>Bacteria</taxon>
        <taxon>Bacillati</taxon>
        <taxon>Actinomycetota</taxon>
        <taxon>Actinomycetes</taxon>
        <taxon>Streptosporangiales</taxon>
        <taxon>Streptosporangiaceae</taxon>
        <taxon>Sphaerisporangium</taxon>
    </lineage>
</organism>
<feature type="region of interest" description="Disordered" evidence="1">
    <location>
        <begin position="1"/>
        <end position="24"/>
    </location>
</feature>
<keyword evidence="3" id="KW-1185">Reference proteome</keyword>
<evidence type="ECO:0000256" key="1">
    <source>
        <dbReference type="SAM" id="MobiDB-lite"/>
    </source>
</evidence>
<accession>A0A367EJ95</accession>
<evidence type="ECO:0000313" key="3">
    <source>
        <dbReference type="Proteomes" id="UP000253094"/>
    </source>
</evidence>
<comment type="caution">
    <text evidence="2">The sequence shown here is derived from an EMBL/GenBank/DDBJ whole genome shotgun (WGS) entry which is preliminary data.</text>
</comment>
<proteinExistence type="predicted"/>
<dbReference type="AlphaFoldDB" id="A0A367EJ95"/>
<evidence type="ECO:0000313" key="2">
    <source>
        <dbReference type="EMBL" id="RCG17280.1"/>
    </source>
</evidence>
<dbReference type="RefSeq" id="WP_114034078.1">
    <property type="nucleotide sequence ID" value="NZ_QOIL01000043.1"/>
</dbReference>
<sequence>MAAAPGRRKRSPEQVAELAGRAADVDAEYERRTALWVAVQEGRHDSHASWRPPGPIRGGR</sequence>
<gene>
    <name evidence="2" type="ORF">DQ384_39835</name>
</gene>
<name>A0A367EJ95_9ACTN</name>
<reference evidence="2 3" key="1">
    <citation type="submission" date="2018-06" db="EMBL/GenBank/DDBJ databases">
        <title>Sphaerisporangium craniellae sp. nov., isolated from a marine sponge in the South China Sea.</title>
        <authorList>
            <person name="Li L."/>
        </authorList>
    </citation>
    <scope>NUCLEOTIDE SEQUENCE [LARGE SCALE GENOMIC DNA]</scope>
    <source>
        <strain evidence="2 3">CCTCC AA 208026</strain>
    </source>
</reference>
<dbReference type="Proteomes" id="UP000253094">
    <property type="component" value="Unassembled WGS sequence"/>
</dbReference>
<protein>
    <submittedName>
        <fullName evidence="2">Uncharacterized protein</fullName>
    </submittedName>
</protein>